<feature type="region of interest" description="Disordered" evidence="1">
    <location>
        <begin position="1"/>
        <end position="29"/>
    </location>
</feature>
<dbReference type="InterPro" id="IPR011989">
    <property type="entry name" value="ARM-like"/>
</dbReference>
<evidence type="ECO:0000256" key="1">
    <source>
        <dbReference type="SAM" id="MobiDB-lite"/>
    </source>
</evidence>
<keyword evidence="3" id="KW-1185">Reference proteome</keyword>
<proteinExistence type="predicted"/>
<accession>A0A7W7WWE9</accession>
<dbReference type="SUPFAM" id="SSF48371">
    <property type="entry name" value="ARM repeat"/>
    <property type="match status" value="1"/>
</dbReference>
<gene>
    <name evidence="2" type="ORF">F4559_003663</name>
</gene>
<reference evidence="2 3" key="1">
    <citation type="submission" date="2020-08" db="EMBL/GenBank/DDBJ databases">
        <title>Sequencing the genomes of 1000 actinobacteria strains.</title>
        <authorList>
            <person name="Klenk H.-P."/>
        </authorList>
    </citation>
    <scope>NUCLEOTIDE SEQUENCE [LARGE SCALE GENOMIC DNA]</scope>
    <source>
        <strain evidence="2 3">DSM 45084</strain>
    </source>
</reference>
<dbReference type="Proteomes" id="UP000542674">
    <property type="component" value="Unassembled WGS sequence"/>
</dbReference>
<protein>
    <recommendedName>
        <fullName evidence="4">HEAT repeat protein</fullName>
    </recommendedName>
</protein>
<dbReference type="AlphaFoldDB" id="A0A7W7WWE9"/>
<dbReference type="Gene3D" id="1.25.10.10">
    <property type="entry name" value="Leucine-rich Repeat Variant"/>
    <property type="match status" value="1"/>
</dbReference>
<name>A0A7W7WWE9_9PSEU</name>
<organism evidence="2 3">
    <name type="scientific">Saccharothrix violaceirubra</name>
    <dbReference type="NCBI Taxonomy" id="413306"/>
    <lineage>
        <taxon>Bacteria</taxon>
        <taxon>Bacillati</taxon>
        <taxon>Actinomycetota</taxon>
        <taxon>Actinomycetes</taxon>
        <taxon>Pseudonocardiales</taxon>
        <taxon>Pseudonocardiaceae</taxon>
        <taxon>Saccharothrix</taxon>
    </lineage>
</organism>
<evidence type="ECO:0008006" key="4">
    <source>
        <dbReference type="Google" id="ProtNLM"/>
    </source>
</evidence>
<dbReference type="InterPro" id="IPR016024">
    <property type="entry name" value="ARM-type_fold"/>
</dbReference>
<dbReference type="EMBL" id="JACHJS010000001">
    <property type="protein sequence ID" value="MBB4966304.1"/>
    <property type="molecule type" value="Genomic_DNA"/>
</dbReference>
<evidence type="ECO:0000313" key="3">
    <source>
        <dbReference type="Proteomes" id="UP000542674"/>
    </source>
</evidence>
<comment type="caution">
    <text evidence="2">The sequence shown here is derived from an EMBL/GenBank/DDBJ whole genome shotgun (WGS) entry which is preliminary data.</text>
</comment>
<evidence type="ECO:0000313" key="2">
    <source>
        <dbReference type="EMBL" id="MBB4966304.1"/>
    </source>
</evidence>
<dbReference type="RefSeq" id="WP_184670223.1">
    <property type="nucleotide sequence ID" value="NZ_BAABAI010000026.1"/>
</dbReference>
<sequence>MDAIGDRLRGRLASPPDEPPAGLPDRDSLDRALSGAGSGDFDAARELWSLLSPIGRHADADLVVRRLAEAGPRLWLTVDAAARSLPWGILTSTDVAAHRLVAGRAGPLDLIAAACHPDGFVREAAVTVLGSRDNVSGVPVLALRAADWVPEVRAAARRACARQLDRAPTEAIALAAPVARAVHARRDGDWLLDAVADVLRDGPPEALEAALAAEDRGVRRLAHTIGLAAGRLHLDRLVRTAETGPDPSIRVLCAEAAIRAAGDRDVPRRLLAAGTAMVRAEAVRALAAAGEMAAVDAALVDTGAVVRATAQALLRRAGTDPAARYRALLDRRPPLPTVIAGLGETGAHVDVEPLREWLGHPSSRGRAVTVRALRRLGETTPGLLLPLLTDPVSSVTRQVVLSLLRHADGLDEDFLRPLLRPERPPHVQRAAYRLLRAHGLWTRIGVDLDLLADPGHPLHATARADLSHWLAHEAATAYAVPPASRVAELSALLADVEEIFGTDTRLLRFHIGLPI</sequence>